<dbReference type="Proteomes" id="UP001634154">
    <property type="component" value="Unassembled WGS sequence"/>
</dbReference>
<keyword evidence="1" id="KW-0175">Coiled coil</keyword>
<comment type="caution">
    <text evidence="3">The sequence shown here is derived from an EMBL/GenBank/DDBJ whole genome shotgun (WGS) entry which is preliminary data.</text>
</comment>
<dbReference type="RefSeq" id="WP_409357217.1">
    <property type="nucleotide sequence ID" value="NZ_JBJXVJ010000003.1"/>
</dbReference>
<protein>
    <recommendedName>
        <fullName evidence="5">Baseplate protein J-like domain-containing protein</fullName>
    </recommendedName>
</protein>
<reference evidence="3 4" key="1">
    <citation type="submission" date="2024-12" db="EMBL/GenBank/DDBJ databases">
        <title>Draft genome sequence of Chryseobacterium kwangjuense AG447.</title>
        <authorList>
            <person name="Cheptsov V.S."/>
            <person name="Belov A."/>
            <person name="Zavarzina A.G."/>
        </authorList>
    </citation>
    <scope>NUCLEOTIDE SEQUENCE [LARGE SCALE GENOMIC DNA]</scope>
    <source>
        <strain evidence="3 4">AG447</strain>
    </source>
</reference>
<accession>A0ABW9K676</accession>
<proteinExistence type="predicted"/>
<keyword evidence="4" id="KW-1185">Reference proteome</keyword>
<feature type="region of interest" description="Disordered" evidence="2">
    <location>
        <begin position="540"/>
        <end position="564"/>
    </location>
</feature>
<dbReference type="EMBL" id="JBJXVJ010000003">
    <property type="protein sequence ID" value="MFN1218181.1"/>
    <property type="molecule type" value="Genomic_DNA"/>
</dbReference>
<organism evidence="3 4">
    <name type="scientific">Chryseobacterium kwangjuense</name>
    <dbReference type="NCBI Taxonomy" id="267125"/>
    <lineage>
        <taxon>Bacteria</taxon>
        <taxon>Pseudomonadati</taxon>
        <taxon>Bacteroidota</taxon>
        <taxon>Flavobacteriia</taxon>
        <taxon>Flavobacteriales</taxon>
        <taxon>Weeksellaceae</taxon>
        <taxon>Chryseobacterium group</taxon>
        <taxon>Chryseobacterium</taxon>
    </lineage>
</organism>
<feature type="coiled-coil region" evidence="1">
    <location>
        <begin position="228"/>
        <end position="285"/>
    </location>
</feature>
<evidence type="ECO:0000256" key="2">
    <source>
        <dbReference type="SAM" id="MobiDB-lite"/>
    </source>
</evidence>
<gene>
    <name evidence="3" type="ORF">ACKW6Q_14515</name>
</gene>
<name>A0ABW9K676_9FLAO</name>
<sequence length="1225" mass="137885">MNNIENNAAGLPAENTPSQTLFRFVSLRSPQLSDEENKERRFIFRDYTTQKGVIDPRVEAGESLKTVCERITSLTIETETSLKAQDVAFYQLAVWVARNKGKATKAEFDAKINHYRQYQQQVITIDSKIWDNLIYQVVTQKDFYAKETLMQFLHLDHILKYYDGFNQLRYELVIKAKVVLPKELFKTTSGSQVIGSSRMAAAEGRLGEPFYNEKDQKYTEAVGNLQMNQDLSASLNKLEKVYQNEYQQAYKTTYENYLKEVKPVQADYQKKLSETENKKKVIETRVKYLTELSIAYPEVFDKNPDLKEELSRLNEELLSLHVSPLNLPEFSFDFRPEINTEEIERALTDENKHAISRIFGATSVSEALKGFFTFAEISTAIIQDSQLQQQQILDNTVLNQPTFTSIGGVLVPVINAVNNNGGIPFSTTTHRVPVMPGFGHSVTVTTDINQPKHIISGNYQVKIGTQTIASGSGTYPWSGAANVTSLFQNNKIPHVDIDKLEVIELEGNVVLSDGLSYTMQATLNRTSNDSHLFQGRGIFTPKGRVIDPTDPGIPNPSNPNTPESPFIPSGFGMKNIGIADYRKVEQSTYCYVEGEVAHIENIMAREYKEKSTRRLKRSESQTTRSSESEKEKLTDTTSTERHEMQSEIAKVLQESKDFATQTGFNASWGAGGASPKYMLNTAANYATHNSQEESNRQAVTDAKDITARALDRIVTRVKEERIDKILEEYEENNKHGFDNTKGSNHVVGVYRWVDKVVKNQIYNYGKRMMFEFMIPEPAKLHNLGMKASKTAENLLIKPIDPRTSTVNRMENFASLDGMSGELILKYWLSKYNVDIDKKPEEFIYVGKAFSNTAAESDGRSEYDEATAGGAEIQIPENYVTVAAIGVVQTGGEGVLGHYLRIGGAYMTGSEVSINNFYGVVPVSFSLIGSHATDVNASVKCKLTAEAKNEWLQTAFNKIIEAYKVESDKYEAALADARALGVQIKGSNPGFYRKIENTMLRRNCISYMLNQNPNAELTFGKNKYYQTDNSAESFTNTEIKVDGSLDRYAAFVKFMEQAFEWEIMSYYLYPYYWGNRASWADLYQFDDNDPVFRAFMQSGMARVIVTVRPGFEEAVRHFLATGQIWNGGEVPVIDDPLFLSIVDELRSPKATKEGEPWREKIPTSLTILQAGSIGLKVEKALPCNCEPGVKFDDELGSVCDTNFTTNDHLLGVETTEGQKIISGDWK</sequence>
<evidence type="ECO:0008006" key="5">
    <source>
        <dbReference type="Google" id="ProtNLM"/>
    </source>
</evidence>
<feature type="region of interest" description="Disordered" evidence="2">
    <location>
        <begin position="608"/>
        <end position="646"/>
    </location>
</feature>
<evidence type="ECO:0000313" key="3">
    <source>
        <dbReference type="EMBL" id="MFN1218181.1"/>
    </source>
</evidence>
<feature type="compositionally biased region" description="Basic and acidic residues" evidence="2">
    <location>
        <begin position="626"/>
        <end position="645"/>
    </location>
</feature>
<evidence type="ECO:0000256" key="1">
    <source>
        <dbReference type="SAM" id="Coils"/>
    </source>
</evidence>
<evidence type="ECO:0000313" key="4">
    <source>
        <dbReference type="Proteomes" id="UP001634154"/>
    </source>
</evidence>